<feature type="binding site" evidence="7">
    <location>
        <begin position="215"/>
        <end position="217"/>
    </location>
    <ligand>
        <name>substrate</name>
    </ligand>
</feature>
<dbReference type="OrthoDB" id="19908at2759"/>
<comment type="function">
    <text evidence="5">Catalyzes the transfer of endogenously produced octanoic acid from octanoyl-acyl-carrier-protein onto the lipoyl domains of lipoate-dependent enzymes. Lipoyl-ACP can also act as a substrate although octanoyl-ACP is likely to be the physiological substrate.</text>
</comment>
<dbReference type="AlphaFoldDB" id="G3AX67"/>
<dbReference type="GeneID" id="18246519"/>
<dbReference type="Proteomes" id="UP000000707">
    <property type="component" value="Unassembled WGS sequence"/>
</dbReference>
<dbReference type="RefSeq" id="XP_006683957.1">
    <property type="nucleotide sequence ID" value="XM_006683894.1"/>
</dbReference>
<dbReference type="KEGG" id="cten:18246519"/>
<dbReference type="Pfam" id="PF21948">
    <property type="entry name" value="LplA-B_cat"/>
    <property type="match status" value="1"/>
</dbReference>
<evidence type="ECO:0000256" key="4">
    <source>
        <dbReference type="ARBA" id="ARBA00023315"/>
    </source>
</evidence>
<dbReference type="GO" id="GO:0033819">
    <property type="term" value="F:lipoyl(octanoyl) transferase activity"/>
    <property type="evidence" value="ECO:0007669"/>
    <property type="project" value="UniProtKB-EC"/>
</dbReference>
<evidence type="ECO:0000256" key="1">
    <source>
        <dbReference type="ARBA" id="ARBA00004821"/>
    </source>
</evidence>
<feature type="domain" description="BPL/LPL catalytic" evidence="9">
    <location>
        <begin position="85"/>
        <end position="273"/>
    </location>
</feature>
<feature type="active site" description="Acyl-thioester intermediate" evidence="6">
    <location>
        <position position="233"/>
    </location>
</feature>
<dbReference type="InterPro" id="IPR045864">
    <property type="entry name" value="aa-tRNA-synth_II/BPL/LPL"/>
</dbReference>
<dbReference type="InterPro" id="IPR004143">
    <property type="entry name" value="BPL_LPL_catalytic"/>
</dbReference>
<dbReference type="GO" id="GO:0009249">
    <property type="term" value="P:protein lipoylation"/>
    <property type="evidence" value="ECO:0007669"/>
    <property type="project" value="InterPro"/>
</dbReference>
<feature type="binding site" evidence="7">
    <location>
        <begin position="202"/>
        <end position="204"/>
    </location>
    <ligand>
        <name>substrate</name>
    </ligand>
</feature>
<comment type="pathway">
    <text evidence="1 5">Protein modification; protein lipoylation via endogenous pathway; protein N(6)-(lipoyl)lysine from octanoyl-[acyl-carrier-protein]: step 1/2.</text>
</comment>
<accession>G3AX67</accession>
<dbReference type="PIRSF" id="PIRSF016262">
    <property type="entry name" value="LPLase"/>
    <property type="match status" value="1"/>
</dbReference>
<dbReference type="NCBIfam" id="TIGR00214">
    <property type="entry name" value="lipB"/>
    <property type="match status" value="1"/>
</dbReference>
<dbReference type="PANTHER" id="PTHR10993">
    <property type="entry name" value="OCTANOYLTRANSFERASE"/>
    <property type="match status" value="1"/>
</dbReference>
<sequence>MFRRFNSTCSKFVPLIENYKTLRHVHFDGLTPFIEGQALQQSMVDANLSFKEIEAKIKRNKLELSQQGLEINDYEKGLIDKILEMKPHPTLLTFQFNNVYTGGKKIKRDPTIHQQIKAFEELGCEFHQLERGGDVTWHGEGHLVAYLILDLKKFKDLTVRCFVDSVLLKSLQDVLNKNYDLDSYLNKNPGVWMEPDNLKIASVGTNIQRGITSYGIGLNVKPDLKYLNTFTMCGLPGTSATSIQQMKPGADLDLKAVAYMYSKEIANNLNITTVEHMNGEEIRHQSIERNEI</sequence>
<keyword evidence="11" id="KW-1185">Reference proteome</keyword>
<name>G3AX67_CANTC</name>
<dbReference type="PANTHER" id="PTHR10993:SF7">
    <property type="entry name" value="LIPOYLTRANSFERASE 2, MITOCHONDRIAL-RELATED"/>
    <property type="match status" value="1"/>
</dbReference>
<evidence type="ECO:0000256" key="5">
    <source>
        <dbReference type="PIRNR" id="PIRNR016262"/>
    </source>
</evidence>
<keyword evidence="3 5" id="KW-0808">Transferase</keyword>
<evidence type="ECO:0000256" key="7">
    <source>
        <dbReference type="PIRSR" id="PIRSR016262-2"/>
    </source>
</evidence>
<evidence type="ECO:0000313" key="11">
    <source>
        <dbReference type="Proteomes" id="UP000000707"/>
    </source>
</evidence>
<evidence type="ECO:0000256" key="3">
    <source>
        <dbReference type="ARBA" id="ARBA00022679"/>
    </source>
</evidence>
<dbReference type="InterPro" id="IPR000544">
    <property type="entry name" value="Octanoyltransferase"/>
</dbReference>
<keyword evidence="4 5" id="KW-0012">Acyltransferase</keyword>
<dbReference type="Gene3D" id="3.30.930.10">
    <property type="entry name" value="Bira Bifunctional Protein, Domain 2"/>
    <property type="match status" value="1"/>
</dbReference>
<dbReference type="STRING" id="590646.G3AX67"/>
<proteinExistence type="inferred from homology"/>
<dbReference type="SUPFAM" id="SSF55681">
    <property type="entry name" value="Class II aaRS and biotin synthetases"/>
    <property type="match status" value="1"/>
</dbReference>
<dbReference type="EC" id="2.3.1.181" evidence="5"/>
<comment type="catalytic activity">
    <reaction evidence="5">
        <text>octanoyl-[ACP] + L-lysyl-[protein] = N(6)-octanoyl-L-lysyl-[protein] + holo-[ACP] + H(+)</text>
        <dbReference type="Rhea" id="RHEA:17665"/>
        <dbReference type="Rhea" id="RHEA-COMP:9636"/>
        <dbReference type="Rhea" id="RHEA-COMP:9685"/>
        <dbReference type="Rhea" id="RHEA-COMP:9752"/>
        <dbReference type="Rhea" id="RHEA-COMP:9928"/>
        <dbReference type="ChEBI" id="CHEBI:15378"/>
        <dbReference type="ChEBI" id="CHEBI:29969"/>
        <dbReference type="ChEBI" id="CHEBI:64479"/>
        <dbReference type="ChEBI" id="CHEBI:78463"/>
        <dbReference type="ChEBI" id="CHEBI:78809"/>
        <dbReference type="EC" id="2.3.1.181"/>
    </reaction>
</comment>
<organism evidence="11">
    <name type="scientific">Candida tenuis (strain ATCC 10573 / BCRC 21748 / CBS 615 / JCM 9827 / NBRC 10315 / NRRL Y-1498 / VKM Y-70)</name>
    <name type="common">Yeast</name>
    <name type="synonym">Yamadazyma tenuis</name>
    <dbReference type="NCBI Taxonomy" id="590646"/>
    <lineage>
        <taxon>Eukaryota</taxon>
        <taxon>Fungi</taxon>
        <taxon>Dikarya</taxon>
        <taxon>Ascomycota</taxon>
        <taxon>Saccharomycotina</taxon>
        <taxon>Pichiomycetes</taxon>
        <taxon>Debaryomycetaceae</taxon>
        <taxon>Yamadazyma</taxon>
    </lineage>
</organism>
<feature type="binding site" evidence="7">
    <location>
        <begin position="131"/>
        <end position="138"/>
    </location>
    <ligand>
        <name>substrate</name>
    </ligand>
</feature>
<protein>
    <recommendedName>
        <fullName evidence="5">Octanoyltransferase</fullName>
        <ecNumber evidence="5">2.3.1.181</ecNumber>
    </recommendedName>
</protein>
<dbReference type="UniPathway" id="UPA00538">
    <property type="reaction ID" value="UER00592"/>
</dbReference>
<dbReference type="HOGENOM" id="CLU_035168_0_1_1"/>
<comment type="similarity">
    <text evidence="2 5">Belongs to the LipB family.</text>
</comment>
<evidence type="ECO:0000256" key="8">
    <source>
        <dbReference type="PIRSR" id="PIRSR016262-3"/>
    </source>
</evidence>
<gene>
    <name evidence="10" type="ORF">CANTEDRAFT_112438</name>
</gene>
<dbReference type="EMBL" id="GL996510">
    <property type="protein sequence ID" value="EGV66699.1"/>
    <property type="molecule type" value="Genomic_DNA"/>
</dbReference>
<dbReference type="eggNOG" id="KOG0325">
    <property type="taxonomic scope" value="Eukaryota"/>
</dbReference>
<evidence type="ECO:0000313" key="10">
    <source>
        <dbReference type="EMBL" id="EGV66699.1"/>
    </source>
</evidence>
<reference evidence="10 11" key="1">
    <citation type="journal article" date="2011" name="Proc. Natl. Acad. Sci. U.S.A.">
        <title>Comparative genomics of xylose-fermenting fungi for enhanced biofuel production.</title>
        <authorList>
            <person name="Wohlbach D.J."/>
            <person name="Kuo A."/>
            <person name="Sato T.K."/>
            <person name="Potts K.M."/>
            <person name="Salamov A.A."/>
            <person name="LaButti K.M."/>
            <person name="Sun H."/>
            <person name="Clum A."/>
            <person name="Pangilinan J.L."/>
            <person name="Lindquist E.A."/>
            <person name="Lucas S."/>
            <person name="Lapidus A."/>
            <person name="Jin M."/>
            <person name="Gunawan C."/>
            <person name="Balan V."/>
            <person name="Dale B.E."/>
            <person name="Jeffries T.W."/>
            <person name="Zinkel R."/>
            <person name="Barry K.W."/>
            <person name="Grigoriev I.V."/>
            <person name="Gasch A.P."/>
        </authorList>
    </citation>
    <scope>NUCLEOTIDE SEQUENCE [LARGE SCALE GENOMIC DNA]</scope>
    <source>
        <strain evidence="11">ATCC 10573 / BCRC 21748 / CBS 615 / JCM 9827 / NBRC 10315 / NRRL Y-1498 / VKM Y-70</strain>
    </source>
</reference>
<evidence type="ECO:0000259" key="9">
    <source>
        <dbReference type="PROSITE" id="PS51733"/>
    </source>
</evidence>
<dbReference type="PROSITE" id="PS51733">
    <property type="entry name" value="BPL_LPL_CATALYTIC"/>
    <property type="match status" value="1"/>
</dbReference>
<evidence type="ECO:0000256" key="2">
    <source>
        <dbReference type="ARBA" id="ARBA00007907"/>
    </source>
</evidence>
<feature type="site" description="Lowers pKa of active site Cys" evidence="8">
    <location>
        <position position="199"/>
    </location>
</feature>
<evidence type="ECO:0000256" key="6">
    <source>
        <dbReference type="PIRSR" id="PIRSR016262-1"/>
    </source>
</evidence>